<comment type="caution">
    <text evidence="4">The sequence shown here is derived from an EMBL/GenBank/DDBJ whole genome shotgun (WGS) entry which is preliminary data.</text>
</comment>
<evidence type="ECO:0000256" key="2">
    <source>
        <dbReference type="ARBA" id="ARBA00022801"/>
    </source>
</evidence>
<organism evidence="4 5">
    <name type="scientific">Candidatus Synechococcus calcipolaris G9</name>
    <dbReference type="NCBI Taxonomy" id="1497997"/>
    <lineage>
        <taxon>Bacteria</taxon>
        <taxon>Bacillati</taxon>
        <taxon>Cyanobacteriota</taxon>
        <taxon>Cyanophyceae</taxon>
        <taxon>Synechococcales</taxon>
        <taxon>Synechococcaceae</taxon>
        <taxon>Synechococcus</taxon>
    </lineage>
</organism>
<gene>
    <name evidence="4" type="ORF">L3556_12985</name>
</gene>
<dbReference type="RefSeq" id="WP_277867763.1">
    <property type="nucleotide sequence ID" value="NZ_JAKKUT010000005.1"/>
</dbReference>
<dbReference type="SUPFAM" id="SSF56300">
    <property type="entry name" value="Metallo-dependent phosphatases"/>
    <property type="match status" value="1"/>
</dbReference>
<name>A0ABT6F1Y6_9SYNE</name>
<keyword evidence="5" id="KW-1185">Reference proteome</keyword>
<proteinExistence type="predicted"/>
<dbReference type="PANTHER" id="PTHR31302">
    <property type="entry name" value="TRANSMEMBRANE PROTEIN WITH METALLOPHOSPHOESTERASE DOMAIN-RELATED"/>
    <property type="match status" value="1"/>
</dbReference>
<dbReference type="Gene3D" id="3.60.21.10">
    <property type="match status" value="1"/>
</dbReference>
<evidence type="ECO:0000313" key="5">
    <source>
        <dbReference type="Proteomes" id="UP001154265"/>
    </source>
</evidence>
<reference evidence="4" key="2">
    <citation type="submission" date="2022-01" db="EMBL/GenBank/DDBJ databases">
        <authorList>
            <person name="Zivanovic Y."/>
            <person name="Moreira D."/>
            <person name="Lopez-Garcia P."/>
        </authorList>
    </citation>
    <scope>NUCLEOTIDE SEQUENCE</scope>
    <source>
        <strain evidence="4">G9</strain>
    </source>
</reference>
<feature type="domain" description="Calcineurin-like phosphoesterase" evidence="3">
    <location>
        <begin position="29"/>
        <end position="191"/>
    </location>
</feature>
<evidence type="ECO:0000256" key="1">
    <source>
        <dbReference type="ARBA" id="ARBA00022723"/>
    </source>
</evidence>
<dbReference type="InterPro" id="IPR029052">
    <property type="entry name" value="Metallo-depent_PP-like"/>
</dbReference>
<accession>A0ABT6F1Y6</accession>
<evidence type="ECO:0000313" key="4">
    <source>
        <dbReference type="EMBL" id="MDG2991837.1"/>
    </source>
</evidence>
<protein>
    <submittedName>
        <fullName evidence="4">Metallophosphoesterase</fullName>
    </submittedName>
</protein>
<dbReference type="Pfam" id="PF00149">
    <property type="entry name" value="Metallophos"/>
    <property type="match status" value="1"/>
</dbReference>
<dbReference type="InterPro" id="IPR004843">
    <property type="entry name" value="Calcineurin-like_PHP"/>
</dbReference>
<evidence type="ECO:0000259" key="3">
    <source>
        <dbReference type="Pfam" id="PF00149"/>
    </source>
</evidence>
<sequence>MGPLFFSPLSVEQPVVGIRDLPADLAGTRIVQLSDLHFDGQRLSLNLLQQAINRANEAEPDLVVLTGDYVTDEPEPIHTLARHLKALESRLGTYAILGNHDLYFPQSQAMITDALEQAGIHVLWDAIAHPFGPQFPLVGLRDYWSFRFNPGPVFAQLSAETPRLVLSHNPDSAHVLRQWRVDLQLSGHTHGGQIVLPGYGPLVACLKPLRRKIPKNLRPHWRKMTKGSETTVQYWQWAQGLHQIDQNWLYVNRGLGTYWPGRINCPPELTILTLECA</sequence>
<dbReference type="Proteomes" id="UP001154265">
    <property type="component" value="Unassembled WGS sequence"/>
</dbReference>
<dbReference type="PANTHER" id="PTHR31302:SF31">
    <property type="entry name" value="PHOSPHODIESTERASE YAEI"/>
    <property type="match status" value="1"/>
</dbReference>
<keyword evidence="2" id="KW-0378">Hydrolase</keyword>
<reference evidence="4" key="1">
    <citation type="journal article" date="2022" name="Genome Biol. Evol.">
        <title>A New Gene Family Diagnostic for Intracellular Biomineralization of Amorphous Ca Carbonates by Cyanobacteria.</title>
        <authorList>
            <person name="Benzerara K."/>
            <person name="Duprat E."/>
            <person name="Bitard-Feildel T."/>
            <person name="Caumes G."/>
            <person name="Cassier-Chauvat C."/>
            <person name="Chauvat F."/>
            <person name="Dezi M."/>
            <person name="Diop S.I."/>
            <person name="Gaschignard G."/>
            <person name="Gorgen S."/>
            <person name="Gugger M."/>
            <person name="Lopez-Garcia P."/>
            <person name="Millet M."/>
            <person name="Skouri-Panet F."/>
            <person name="Moreira D."/>
            <person name="Callebaut I."/>
        </authorList>
    </citation>
    <scope>NUCLEOTIDE SEQUENCE</scope>
    <source>
        <strain evidence="4">G9</strain>
    </source>
</reference>
<dbReference type="CDD" id="cd07385">
    <property type="entry name" value="MPP_YkuE_C"/>
    <property type="match status" value="1"/>
</dbReference>
<dbReference type="InterPro" id="IPR051158">
    <property type="entry name" value="Metallophosphoesterase_sf"/>
</dbReference>
<keyword evidence="1" id="KW-0479">Metal-binding</keyword>
<dbReference type="EMBL" id="JAKKUT010000005">
    <property type="protein sequence ID" value="MDG2991837.1"/>
    <property type="molecule type" value="Genomic_DNA"/>
</dbReference>